<name>A0ABD2A0H9_VESSQ</name>
<evidence type="ECO:0000256" key="2">
    <source>
        <dbReference type="SAM" id="SignalP"/>
    </source>
</evidence>
<protein>
    <submittedName>
        <fullName evidence="3">Bromodomain-containing protein 4-like</fullName>
    </submittedName>
</protein>
<feature type="region of interest" description="Disordered" evidence="1">
    <location>
        <begin position="483"/>
        <end position="509"/>
    </location>
</feature>
<dbReference type="Proteomes" id="UP001607302">
    <property type="component" value="Unassembled WGS sequence"/>
</dbReference>
<keyword evidence="4" id="KW-1185">Reference proteome</keyword>
<feature type="chain" id="PRO_5044896301" evidence="2">
    <location>
        <begin position="20"/>
        <end position="509"/>
    </location>
</feature>
<evidence type="ECO:0000256" key="1">
    <source>
        <dbReference type="SAM" id="MobiDB-lite"/>
    </source>
</evidence>
<accession>A0ABD2A0H9</accession>
<dbReference type="AlphaFoldDB" id="A0ABD2A0H9"/>
<dbReference type="EMBL" id="JAUDFV010000157">
    <property type="protein sequence ID" value="KAL2713902.1"/>
    <property type="molecule type" value="Genomic_DNA"/>
</dbReference>
<comment type="caution">
    <text evidence="3">The sequence shown here is derived from an EMBL/GenBank/DDBJ whole genome shotgun (WGS) entry which is preliminary data.</text>
</comment>
<evidence type="ECO:0000313" key="3">
    <source>
        <dbReference type="EMBL" id="KAL2713902.1"/>
    </source>
</evidence>
<organism evidence="3 4">
    <name type="scientific">Vespula squamosa</name>
    <name type="common">Southern yellow jacket</name>
    <name type="synonym">Wasp</name>
    <dbReference type="NCBI Taxonomy" id="30214"/>
    <lineage>
        <taxon>Eukaryota</taxon>
        <taxon>Metazoa</taxon>
        <taxon>Ecdysozoa</taxon>
        <taxon>Arthropoda</taxon>
        <taxon>Hexapoda</taxon>
        <taxon>Insecta</taxon>
        <taxon>Pterygota</taxon>
        <taxon>Neoptera</taxon>
        <taxon>Endopterygota</taxon>
        <taxon>Hymenoptera</taxon>
        <taxon>Apocrita</taxon>
        <taxon>Aculeata</taxon>
        <taxon>Vespoidea</taxon>
        <taxon>Vespidae</taxon>
        <taxon>Vespinae</taxon>
        <taxon>Vespula</taxon>
    </lineage>
</organism>
<feature type="signal peptide" evidence="2">
    <location>
        <begin position="1"/>
        <end position="19"/>
    </location>
</feature>
<reference evidence="3 4" key="1">
    <citation type="journal article" date="2024" name="Ann. Entomol. Soc. Am.">
        <title>Genomic analyses of the southern and eastern yellowjacket wasps (Hymenoptera: Vespidae) reveal evolutionary signatures of social life.</title>
        <authorList>
            <person name="Catto M.A."/>
            <person name="Caine P.B."/>
            <person name="Orr S.E."/>
            <person name="Hunt B.G."/>
            <person name="Goodisman M.A.D."/>
        </authorList>
    </citation>
    <scope>NUCLEOTIDE SEQUENCE [LARGE SCALE GENOMIC DNA]</scope>
    <source>
        <strain evidence="3">233</strain>
        <tissue evidence="3">Head and thorax</tissue>
    </source>
</reference>
<feature type="compositionally biased region" description="Basic and acidic residues" evidence="1">
    <location>
        <begin position="486"/>
        <end position="509"/>
    </location>
</feature>
<keyword evidence="2" id="KW-0732">Signal</keyword>
<evidence type="ECO:0000313" key="4">
    <source>
        <dbReference type="Proteomes" id="UP001607302"/>
    </source>
</evidence>
<sequence length="509" mass="56366">MRFIIVEFLLTLVVALAVAGPVSKISEKKFLDDNTKLVKEVPKIEEIGDEKDRSKKSTTTFCVEIRPGSNEPVQIPCACKNKEEKVPQLTGQQISENPALYLSPQSVPAHQHTPQSVNIIHAPSQPPQTLNIIQPAPTLHAVQFLQPQSNNPPAVQTLNFLQPSAQLPEPVHQSLHITVPSKPESELSEPVYSEKIVLPPSESTPQPLPNPESQPAAQPEHGEQIHKSEVQVSVMTEDKKDKEEQKPYSEVTVHSPPSPVETVKVVPVAPIRQPYEEQVVVVPNPVLVTNQKENCPPTTIVQVPSVPYAANYESVIPVSGSTYQQSGPFHTECSCKQTHPTDASSALRTHFKDKGTKIIPMVFYPPAAPSVSVSSPVRYNSELASISNPSVSHPSGYPMVISMQTSRSMDGMQPEELSDMKNYKPMDASARYSYDQTPNMYYDMSSGMQLMDTGRQAVPTLENRREEMDMKTSGMLNENMMKSRFTRNDKDAKMNEKIIEEKTSLTKTA</sequence>
<gene>
    <name evidence="3" type="ORF">V1478_016459</name>
</gene>
<feature type="region of interest" description="Disordered" evidence="1">
    <location>
        <begin position="198"/>
        <end position="257"/>
    </location>
</feature>
<feature type="compositionally biased region" description="Basic and acidic residues" evidence="1">
    <location>
        <begin position="236"/>
        <end position="247"/>
    </location>
</feature>
<feature type="compositionally biased region" description="Basic and acidic residues" evidence="1">
    <location>
        <begin position="220"/>
        <end position="229"/>
    </location>
</feature>
<proteinExistence type="predicted"/>